<proteinExistence type="predicted"/>
<evidence type="ECO:0000313" key="3">
    <source>
        <dbReference type="Proteomes" id="UP000020467"/>
    </source>
</evidence>
<sequence length="146" mass="15546">MQITNFFLTALTAATAVSGSPVTKREVKSMMAAGVAEWTIEAFTRTCNAEDTSCDYSFNINTHIADPTACKFTTTGAPASRAASNAKCGVFTVTSGWSGQFGPDAGFTTFSVTDQKLIVWPAYTDKQLVNGQVVNPDQSYAPQNLP</sequence>
<evidence type="ECO:0000256" key="1">
    <source>
        <dbReference type="SAM" id="SignalP"/>
    </source>
</evidence>
<protein>
    <recommendedName>
        <fullName evidence="4">Small secreted protein</fullName>
    </recommendedName>
</protein>
<name>A0A010QZW5_9PEZI</name>
<dbReference type="OrthoDB" id="5352317at2759"/>
<dbReference type="HOGENOM" id="CLU_117282_0_0_1"/>
<keyword evidence="1" id="KW-0732">Signal</keyword>
<dbReference type="eggNOG" id="ENOG502SPD0">
    <property type="taxonomic scope" value="Eukaryota"/>
</dbReference>
<reference evidence="2 3" key="1">
    <citation type="submission" date="2014-02" db="EMBL/GenBank/DDBJ databases">
        <title>The genome sequence of Colletotrichum fioriniae PJ7.</title>
        <authorList>
            <person name="Baroncelli R."/>
            <person name="Thon M.R."/>
        </authorList>
    </citation>
    <scope>NUCLEOTIDE SEQUENCE [LARGE SCALE GENOMIC DNA]</scope>
    <source>
        <strain evidence="2 3">PJ7</strain>
    </source>
</reference>
<gene>
    <name evidence="2" type="ORF">CFIO01_12681</name>
</gene>
<dbReference type="EMBL" id="JARH01001053">
    <property type="protein sequence ID" value="EXF73496.1"/>
    <property type="molecule type" value="Genomic_DNA"/>
</dbReference>
<comment type="caution">
    <text evidence="2">The sequence shown here is derived from an EMBL/GenBank/DDBJ whole genome shotgun (WGS) entry which is preliminary data.</text>
</comment>
<evidence type="ECO:0000313" key="2">
    <source>
        <dbReference type="EMBL" id="EXF73496.1"/>
    </source>
</evidence>
<evidence type="ECO:0008006" key="4">
    <source>
        <dbReference type="Google" id="ProtNLM"/>
    </source>
</evidence>
<accession>A0A010QZW5</accession>
<organism evidence="2 3">
    <name type="scientific">Colletotrichum fioriniae PJ7</name>
    <dbReference type="NCBI Taxonomy" id="1445577"/>
    <lineage>
        <taxon>Eukaryota</taxon>
        <taxon>Fungi</taxon>
        <taxon>Dikarya</taxon>
        <taxon>Ascomycota</taxon>
        <taxon>Pezizomycotina</taxon>
        <taxon>Sordariomycetes</taxon>
        <taxon>Hypocreomycetidae</taxon>
        <taxon>Glomerellales</taxon>
        <taxon>Glomerellaceae</taxon>
        <taxon>Colletotrichum</taxon>
        <taxon>Colletotrichum acutatum species complex</taxon>
    </lineage>
</organism>
<keyword evidence="3" id="KW-1185">Reference proteome</keyword>
<dbReference type="KEGG" id="cfj:CFIO01_12681"/>
<feature type="signal peptide" evidence="1">
    <location>
        <begin position="1"/>
        <end position="19"/>
    </location>
</feature>
<dbReference type="AlphaFoldDB" id="A0A010QZW5"/>
<feature type="chain" id="PRO_5001455297" description="Small secreted protein" evidence="1">
    <location>
        <begin position="20"/>
        <end position="146"/>
    </location>
</feature>
<dbReference type="Proteomes" id="UP000020467">
    <property type="component" value="Unassembled WGS sequence"/>
</dbReference>